<dbReference type="SUPFAM" id="SSF109993">
    <property type="entry name" value="VPS9 domain"/>
    <property type="match status" value="1"/>
</dbReference>
<evidence type="ECO:0000313" key="2">
    <source>
        <dbReference type="EMBL" id="VDM96269.1"/>
    </source>
</evidence>
<dbReference type="Gene3D" id="1.20.1050.80">
    <property type="entry name" value="VPS9 domain"/>
    <property type="match status" value="1"/>
</dbReference>
<gene>
    <name evidence="2" type="ORF">TCLT_LOCUS1044</name>
</gene>
<keyword evidence="3" id="KW-1185">Reference proteome</keyword>
<dbReference type="Proteomes" id="UP000276776">
    <property type="component" value="Unassembled WGS sequence"/>
</dbReference>
<proteinExistence type="predicted"/>
<feature type="domain" description="VPS9" evidence="1">
    <location>
        <begin position="1"/>
        <end position="105"/>
    </location>
</feature>
<organism evidence="4">
    <name type="scientific">Thelazia callipaeda</name>
    <name type="common">Oriental eyeworm</name>
    <name type="synonym">Parasitic nematode</name>
    <dbReference type="NCBI Taxonomy" id="103827"/>
    <lineage>
        <taxon>Eukaryota</taxon>
        <taxon>Metazoa</taxon>
        <taxon>Ecdysozoa</taxon>
        <taxon>Nematoda</taxon>
        <taxon>Chromadorea</taxon>
        <taxon>Rhabditida</taxon>
        <taxon>Spirurina</taxon>
        <taxon>Spiruromorpha</taxon>
        <taxon>Thelazioidea</taxon>
        <taxon>Thelaziidae</taxon>
        <taxon>Thelazia</taxon>
    </lineage>
</organism>
<reference evidence="4" key="1">
    <citation type="submission" date="2017-02" db="UniProtKB">
        <authorList>
            <consortium name="WormBaseParasite"/>
        </authorList>
    </citation>
    <scope>IDENTIFICATION</scope>
</reference>
<evidence type="ECO:0000259" key="1">
    <source>
        <dbReference type="PROSITE" id="PS51205"/>
    </source>
</evidence>
<evidence type="ECO:0000313" key="4">
    <source>
        <dbReference type="WBParaSite" id="TCLT_0000104301-mRNA-1"/>
    </source>
</evidence>
<dbReference type="InterPro" id="IPR003123">
    <property type="entry name" value="VPS9"/>
</dbReference>
<dbReference type="GO" id="GO:0016197">
    <property type="term" value="P:endosomal transport"/>
    <property type="evidence" value="ECO:0007669"/>
    <property type="project" value="TreeGrafter"/>
</dbReference>
<dbReference type="PANTHER" id="PTHR46089:SF2">
    <property type="entry name" value="ALSIN HOMOLOG"/>
    <property type="match status" value="1"/>
</dbReference>
<dbReference type="WBParaSite" id="TCLT_0000104301-mRNA-1">
    <property type="protein sequence ID" value="TCLT_0000104301-mRNA-1"/>
    <property type="gene ID" value="TCLT_0000104301"/>
</dbReference>
<dbReference type="EMBL" id="UYYF01000109">
    <property type="protein sequence ID" value="VDM96269.1"/>
    <property type="molecule type" value="Genomic_DNA"/>
</dbReference>
<dbReference type="GO" id="GO:0005737">
    <property type="term" value="C:cytoplasm"/>
    <property type="evidence" value="ECO:0007669"/>
    <property type="project" value="TreeGrafter"/>
</dbReference>
<dbReference type="STRING" id="103827.A0A0N5CLP7"/>
<dbReference type="OrthoDB" id="48314at2759"/>
<evidence type="ECO:0000313" key="3">
    <source>
        <dbReference type="Proteomes" id="UP000276776"/>
    </source>
</evidence>
<dbReference type="GO" id="GO:0005085">
    <property type="term" value="F:guanyl-nucleotide exchange factor activity"/>
    <property type="evidence" value="ECO:0007669"/>
    <property type="project" value="TreeGrafter"/>
</dbReference>
<protein>
    <submittedName>
        <fullName evidence="4">VPS9 domain-containing protein</fullName>
    </submittedName>
</protein>
<sequence>MAGEEDAGRKKAGFTCCVGSCVNYTYSLKCVSLFAAAGDNHIWSTDDLLPAFTYVTVRAQIQHLGAEIRFIKDFAPYLQNSGQLEPMFTTLMASYCQICNDKSMP</sequence>
<name>A0A0N5CLP7_THECL</name>
<dbReference type="PROSITE" id="PS51205">
    <property type="entry name" value="VPS9"/>
    <property type="match status" value="1"/>
</dbReference>
<dbReference type="AlphaFoldDB" id="A0A0N5CLP7"/>
<dbReference type="InterPro" id="IPR037191">
    <property type="entry name" value="VPS9_dom_sf"/>
</dbReference>
<dbReference type="PANTHER" id="PTHR46089">
    <property type="entry name" value="ALSIN HOMOLOG"/>
    <property type="match status" value="1"/>
</dbReference>
<dbReference type="OMA" id="ASYFQIC"/>
<dbReference type="InterPro" id="IPR051984">
    <property type="entry name" value="Alsin"/>
</dbReference>
<dbReference type="GO" id="GO:0031267">
    <property type="term" value="F:small GTPase binding"/>
    <property type="evidence" value="ECO:0007669"/>
    <property type="project" value="TreeGrafter"/>
</dbReference>
<dbReference type="Pfam" id="PF02204">
    <property type="entry name" value="VPS9"/>
    <property type="match status" value="1"/>
</dbReference>
<accession>A0A0N5CLP7</accession>
<reference evidence="2 3" key="2">
    <citation type="submission" date="2018-11" db="EMBL/GenBank/DDBJ databases">
        <authorList>
            <consortium name="Pathogen Informatics"/>
        </authorList>
    </citation>
    <scope>NUCLEOTIDE SEQUENCE [LARGE SCALE GENOMIC DNA]</scope>
</reference>